<dbReference type="InterPro" id="IPR036390">
    <property type="entry name" value="WH_DNA-bd_sf"/>
</dbReference>
<dbReference type="Proteomes" id="UP000273675">
    <property type="component" value="Unassembled WGS sequence"/>
</dbReference>
<proteinExistence type="predicted"/>
<protein>
    <submittedName>
        <fullName evidence="5">Condensin subunit ScpB</fullName>
    </submittedName>
</protein>
<reference evidence="5 6" key="1">
    <citation type="submission" date="2018-10" db="EMBL/GenBank/DDBJ databases">
        <title>Genomic Encyclopedia of Type Strains, Phase IV (KMG-IV): sequencing the most valuable type-strain genomes for metagenomic binning, comparative biology and taxonomic classification.</title>
        <authorList>
            <person name="Goeker M."/>
        </authorList>
    </citation>
    <scope>NUCLEOTIDE SEQUENCE [LARGE SCALE GENOMIC DNA]</scope>
    <source>
        <strain evidence="5 6">DSM 4734</strain>
    </source>
</reference>
<keyword evidence="3" id="KW-0159">Chromosome partition</keyword>
<dbReference type="NCBIfam" id="TIGR00281">
    <property type="entry name" value="SMC-Scp complex subunit ScpB"/>
    <property type="match status" value="1"/>
</dbReference>
<evidence type="ECO:0000256" key="3">
    <source>
        <dbReference type="ARBA" id="ARBA00022829"/>
    </source>
</evidence>
<sequence>MTDETTTDEPQDAISSAISALRERAAHQGPSVAADAEASEALGVHLAVNTERQNLRILEALLFAAAEPLDEETLIGRLPLEANVQDLLGKLQAEYAERGVQLAEVGGRWRFETAPDLAEVLVEVKQEPRKLSQAALETLSIIAYHQPVTRAEIEEIRGVAVSRGTLDLLFELRWVRPRGRRRTPGRPVTYGTTQAFMEYFSLQSIGDLPGMSDLKAAGLLDARLPPDFSVPDPTRSVEPDLLEDPLSDEEAHAFHVDFMDGDDEPDGAA</sequence>
<dbReference type="GO" id="GO:0051304">
    <property type="term" value="P:chromosome separation"/>
    <property type="evidence" value="ECO:0007669"/>
    <property type="project" value="InterPro"/>
</dbReference>
<dbReference type="PANTHER" id="PTHR34298">
    <property type="entry name" value="SEGREGATION AND CONDENSATION PROTEIN B"/>
    <property type="match status" value="1"/>
</dbReference>
<dbReference type="AlphaFoldDB" id="A0A495DCW9"/>
<evidence type="ECO:0000256" key="1">
    <source>
        <dbReference type="ARBA" id="ARBA00022490"/>
    </source>
</evidence>
<dbReference type="RefSeq" id="WP_121210502.1">
    <property type="nucleotide sequence ID" value="NZ_RBIM01000003.1"/>
</dbReference>
<name>A0A495DCW9_9PROT</name>
<keyword evidence="1" id="KW-0963">Cytoplasm</keyword>
<comment type="caution">
    <text evidence="5">The sequence shown here is derived from an EMBL/GenBank/DDBJ whole genome shotgun (WGS) entry which is preliminary data.</text>
</comment>
<dbReference type="EMBL" id="RBIM01000003">
    <property type="protein sequence ID" value="RKR00113.1"/>
    <property type="molecule type" value="Genomic_DNA"/>
</dbReference>
<dbReference type="Pfam" id="PF04079">
    <property type="entry name" value="SMC_ScpB"/>
    <property type="match status" value="1"/>
</dbReference>
<dbReference type="Gene3D" id="1.10.10.10">
    <property type="entry name" value="Winged helix-like DNA-binding domain superfamily/Winged helix DNA-binding domain"/>
    <property type="match status" value="2"/>
</dbReference>
<dbReference type="GO" id="GO:0051301">
    <property type="term" value="P:cell division"/>
    <property type="evidence" value="ECO:0007669"/>
    <property type="project" value="UniProtKB-KW"/>
</dbReference>
<evidence type="ECO:0000256" key="2">
    <source>
        <dbReference type="ARBA" id="ARBA00022618"/>
    </source>
</evidence>
<dbReference type="InterPro" id="IPR036388">
    <property type="entry name" value="WH-like_DNA-bd_sf"/>
</dbReference>
<evidence type="ECO:0000313" key="5">
    <source>
        <dbReference type="EMBL" id="RKR00113.1"/>
    </source>
</evidence>
<gene>
    <name evidence="5" type="ORF">C7435_1313</name>
</gene>
<dbReference type="SUPFAM" id="SSF46785">
    <property type="entry name" value="Winged helix' DNA-binding domain"/>
    <property type="match status" value="2"/>
</dbReference>
<keyword evidence="4" id="KW-0131">Cell cycle</keyword>
<keyword evidence="2" id="KW-0132">Cell division</keyword>
<dbReference type="InterPro" id="IPR005234">
    <property type="entry name" value="ScpB_csome_segregation"/>
</dbReference>
<evidence type="ECO:0000256" key="4">
    <source>
        <dbReference type="ARBA" id="ARBA00023306"/>
    </source>
</evidence>
<dbReference type="PANTHER" id="PTHR34298:SF2">
    <property type="entry name" value="SEGREGATION AND CONDENSATION PROTEIN B"/>
    <property type="match status" value="1"/>
</dbReference>
<evidence type="ECO:0000313" key="6">
    <source>
        <dbReference type="Proteomes" id="UP000273675"/>
    </source>
</evidence>
<organism evidence="5 6">
    <name type="scientific">Maricaulis maris</name>
    <dbReference type="NCBI Taxonomy" id="74318"/>
    <lineage>
        <taxon>Bacteria</taxon>
        <taxon>Pseudomonadati</taxon>
        <taxon>Pseudomonadota</taxon>
        <taxon>Alphaproteobacteria</taxon>
        <taxon>Maricaulales</taxon>
        <taxon>Maricaulaceae</taxon>
        <taxon>Maricaulis</taxon>
    </lineage>
</organism>
<accession>A0A495DCW9</accession>
<dbReference type="OrthoDB" id="9806226at2"/>